<evidence type="ECO:0000313" key="5">
    <source>
        <dbReference type="Proteomes" id="UP000319671"/>
    </source>
</evidence>
<dbReference type="Pfam" id="PF10140">
    <property type="entry name" value="YukC"/>
    <property type="match status" value="1"/>
</dbReference>
<sequence>MEKIIQMESLQLQFHISDENWQLKLPKSQTRVKDIRQMALMNNDTALFVPSIVTEEADSFAFLFTVGPQAKAWEDMRKLDRKDKLRLLCNVARFKNCLTTRITFFLHPDHLIVDDNLIPSLVYRGIRDLVPPYHLDEKNFTLQYKCLVIALFSKKYSFDELYAGSLSQAKDTEFERQVVETEELDSLIKLLNDKYIEEKKAAEKSLQIVPKKKFRLFKQLAFTMIALSVLLAVPLAYFAFVKIPFQGHLLDAHRDFLALDYASVINDLEEQKPDKLPDTGKYVLAYSYIESEPLSDEQKESILKNISMKSDPNYLLYWIYNGRGDFNRAIDLAKYIDDPQLIMYGLIKQMEKAKNDPKLSGTEREKKVQKYQDQYETYADKYGLDSLLNEENTEPAAAQENGQAEEPQSGDVTTQENTAEPSASNSTSPKKNDTSKPAENKK</sequence>
<feature type="region of interest" description="Disordered" evidence="2">
    <location>
        <begin position="381"/>
        <end position="442"/>
    </location>
</feature>
<feature type="transmembrane region" description="Helical" evidence="3">
    <location>
        <begin position="220"/>
        <end position="240"/>
    </location>
</feature>
<keyword evidence="3" id="KW-1133">Transmembrane helix</keyword>
<gene>
    <name evidence="4" type="ORF">FB550_11735</name>
</gene>
<accession>A0A561CND1</accession>
<dbReference type="Proteomes" id="UP000319671">
    <property type="component" value="Unassembled WGS sequence"/>
</dbReference>
<protein>
    <submittedName>
        <fullName evidence="4">Type VII secretion protein EssB</fullName>
    </submittedName>
</protein>
<evidence type="ECO:0000256" key="3">
    <source>
        <dbReference type="SAM" id="Phobius"/>
    </source>
</evidence>
<reference evidence="4 5" key="1">
    <citation type="submission" date="2019-06" db="EMBL/GenBank/DDBJ databases">
        <title>Sorghum-associated microbial communities from plants grown in Nebraska, USA.</title>
        <authorList>
            <person name="Schachtman D."/>
        </authorList>
    </citation>
    <scope>NUCLEOTIDE SEQUENCE [LARGE SCALE GENOMIC DNA]</scope>
    <source>
        <strain evidence="4 5">2482</strain>
    </source>
</reference>
<comment type="caution">
    <text evidence="4">The sequence shown here is derived from an EMBL/GenBank/DDBJ whole genome shotgun (WGS) entry which is preliminary data.</text>
</comment>
<feature type="compositionally biased region" description="Polar residues" evidence="2">
    <location>
        <begin position="410"/>
        <end position="429"/>
    </location>
</feature>
<dbReference type="InterPro" id="IPR018778">
    <property type="entry name" value="T7SS_EssB"/>
</dbReference>
<evidence type="ECO:0000256" key="1">
    <source>
        <dbReference type="ARBA" id="ARBA00010163"/>
    </source>
</evidence>
<dbReference type="InterPro" id="IPR042565">
    <property type="entry name" value="T7SS_EssB_C"/>
</dbReference>
<keyword evidence="3" id="KW-0812">Transmembrane</keyword>
<dbReference type="EMBL" id="VIVN01000017">
    <property type="protein sequence ID" value="TWD92482.1"/>
    <property type="molecule type" value="Genomic_DNA"/>
</dbReference>
<organism evidence="4 5">
    <name type="scientific">Neobacillus bataviensis</name>
    <dbReference type="NCBI Taxonomy" id="220685"/>
    <lineage>
        <taxon>Bacteria</taxon>
        <taxon>Bacillati</taxon>
        <taxon>Bacillota</taxon>
        <taxon>Bacilli</taxon>
        <taxon>Bacillales</taxon>
        <taxon>Bacillaceae</taxon>
        <taxon>Neobacillus</taxon>
    </lineage>
</organism>
<feature type="compositionally biased region" description="Basic and acidic residues" evidence="2">
    <location>
        <begin position="430"/>
        <end position="442"/>
    </location>
</feature>
<name>A0A561CND1_9BACI</name>
<dbReference type="Gene3D" id="1.25.40.680">
    <property type="entry name" value="Type VII secretion system EssB, C-terminal-like domain"/>
    <property type="match status" value="1"/>
</dbReference>
<dbReference type="NCBIfam" id="TIGR03926">
    <property type="entry name" value="T7_EssB"/>
    <property type="match status" value="1"/>
</dbReference>
<dbReference type="Gene3D" id="1.10.510.10">
    <property type="entry name" value="Transferase(Phosphotransferase) domain 1"/>
    <property type="match status" value="1"/>
</dbReference>
<keyword evidence="5" id="KW-1185">Reference proteome</keyword>
<evidence type="ECO:0000256" key="2">
    <source>
        <dbReference type="SAM" id="MobiDB-lite"/>
    </source>
</evidence>
<keyword evidence="3" id="KW-0472">Membrane</keyword>
<proteinExistence type="inferred from homology"/>
<evidence type="ECO:0000313" key="4">
    <source>
        <dbReference type="EMBL" id="TWD92482.1"/>
    </source>
</evidence>
<dbReference type="AlphaFoldDB" id="A0A561CND1"/>
<dbReference type="RefSeq" id="WP_144567766.1">
    <property type="nucleotide sequence ID" value="NZ_VIVN01000017.1"/>
</dbReference>
<comment type="similarity">
    <text evidence="1">Belongs to the EssB family.</text>
</comment>